<name>A0AAI9UXX5_9PEZI</name>
<sequence>MKSKAVEILNAVNVNLEGGIGCAYGSSTYFHPTEESWATPTFFLLPHTDTRFDIRLLSFLTGSELPSQQDNYRNGLRSVGSDSIKLGAEIIAEQTGFYSSD</sequence>
<evidence type="ECO:0000313" key="1">
    <source>
        <dbReference type="EMBL" id="KAK1466859.1"/>
    </source>
</evidence>
<reference evidence="1 2" key="1">
    <citation type="submission" date="2016-10" db="EMBL/GenBank/DDBJ databases">
        <title>The genome sequence of Colletotrichum fioriniae PJ7.</title>
        <authorList>
            <person name="Baroncelli R."/>
        </authorList>
    </citation>
    <scope>NUCLEOTIDE SEQUENCE [LARGE SCALE GENOMIC DNA]</scope>
    <source>
        <strain evidence="1">Col 31</strain>
    </source>
</reference>
<protein>
    <submittedName>
        <fullName evidence="1">Uncharacterized protein</fullName>
    </submittedName>
</protein>
<accession>A0AAI9UXX5</accession>
<organism evidence="1 2">
    <name type="scientific">Colletotrichum melonis</name>
    <dbReference type="NCBI Taxonomy" id="1209925"/>
    <lineage>
        <taxon>Eukaryota</taxon>
        <taxon>Fungi</taxon>
        <taxon>Dikarya</taxon>
        <taxon>Ascomycota</taxon>
        <taxon>Pezizomycotina</taxon>
        <taxon>Sordariomycetes</taxon>
        <taxon>Hypocreomycetidae</taxon>
        <taxon>Glomerellales</taxon>
        <taxon>Glomerellaceae</taxon>
        <taxon>Colletotrichum</taxon>
        <taxon>Colletotrichum acutatum species complex</taxon>
    </lineage>
</organism>
<proteinExistence type="predicted"/>
<comment type="caution">
    <text evidence="1">The sequence shown here is derived from an EMBL/GenBank/DDBJ whole genome shotgun (WGS) entry which is preliminary data.</text>
</comment>
<keyword evidence="2" id="KW-1185">Reference proteome</keyword>
<dbReference type="EMBL" id="MLGG01000002">
    <property type="protein sequence ID" value="KAK1466859.1"/>
    <property type="molecule type" value="Genomic_DNA"/>
</dbReference>
<dbReference type="AlphaFoldDB" id="A0AAI9UXX5"/>
<dbReference type="Proteomes" id="UP001239795">
    <property type="component" value="Unassembled WGS sequence"/>
</dbReference>
<evidence type="ECO:0000313" key="2">
    <source>
        <dbReference type="Proteomes" id="UP001239795"/>
    </source>
</evidence>
<gene>
    <name evidence="1" type="ORF">CMEL01_10852</name>
</gene>